<feature type="region of interest" description="Disordered" evidence="1">
    <location>
        <begin position="45"/>
        <end position="74"/>
    </location>
</feature>
<feature type="chain" id="PRO_5025647810" description="RxLR effector protein" evidence="2">
    <location>
        <begin position="23"/>
        <end position="90"/>
    </location>
</feature>
<sequence length="90" mass="9368">MMLSMNLRLSGWCGAFFAATSSSSTATQSAGLLIMSATATRTLIRNPSLNNARPTTTRGRSAKSASTTSARRTLSTCTSVSMTVAPGDLF</sequence>
<dbReference type="EMBL" id="QXGF01003069">
    <property type="protein sequence ID" value="KAE8922515.1"/>
    <property type="molecule type" value="Genomic_DNA"/>
</dbReference>
<evidence type="ECO:0008006" key="5">
    <source>
        <dbReference type="Google" id="ProtNLM"/>
    </source>
</evidence>
<evidence type="ECO:0000256" key="1">
    <source>
        <dbReference type="SAM" id="MobiDB-lite"/>
    </source>
</evidence>
<accession>A0A6A3DNH7</accession>
<organism evidence="3 4">
    <name type="scientific">Phytophthora fragariae</name>
    <dbReference type="NCBI Taxonomy" id="53985"/>
    <lineage>
        <taxon>Eukaryota</taxon>
        <taxon>Sar</taxon>
        <taxon>Stramenopiles</taxon>
        <taxon>Oomycota</taxon>
        <taxon>Peronosporomycetes</taxon>
        <taxon>Peronosporales</taxon>
        <taxon>Peronosporaceae</taxon>
        <taxon>Phytophthora</taxon>
    </lineage>
</organism>
<dbReference type="AlphaFoldDB" id="A0A6A3DNH7"/>
<feature type="compositionally biased region" description="Polar residues" evidence="1">
    <location>
        <begin position="45"/>
        <end position="54"/>
    </location>
</feature>
<reference evidence="3 4" key="1">
    <citation type="submission" date="2018-08" db="EMBL/GenBank/DDBJ databases">
        <title>Genomic investigation of the strawberry pathogen Phytophthora fragariae indicates pathogenicity is determined by transcriptional variation in three key races.</title>
        <authorList>
            <person name="Adams T.M."/>
            <person name="Armitage A.D."/>
            <person name="Sobczyk M.K."/>
            <person name="Bates H.J."/>
            <person name="Dunwell J.M."/>
            <person name="Nellist C.F."/>
            <person name="Harrison R.J."/>
        </authorList>
    </citation>
    <scope>NUCLEOTIDE SEQUENCE [LARGE SCALE GENOMIC DNA]</scope>
    <source>
        <strain evidence="3 4">NOV-9</strain>
    </source>
</reference>
<keyword evidence="2" id="KW-0732">Signal</keyword>
<protein>
    <recommendedName>
        <fullName evidence="5">RxLR effector protein</fullName>
    </recommendedName>
</protein>
<proteinExistence type="predicted"/>
<comment type="caution">
    <text evidence="3">The sequence shown here is derived from an EMBL/GenBank/DDBJ whole genome shotgun (WGS) entry which is preliminary data.</text>
</comment>
<evidence type="ECO:0000256" key="2">
    <source>
        <dbReference type="SAM" id="SignalP"/>
    </source>
</evidence>
<dbReference type="Proteomes" id="UP000429523">
    <property type="component" value="Unassembled WGS sequence"/>
</dbReference>
<evidence type="ECO:0000313" key="4">
    <source>
        <dbReference type="Proteomes" id="UP000429523"/>
    </source>
</evidence>
<name>A0A6A3DNH7_9STRA</name>
<feature type="compositionally biased region" description="Low complexity" evidence="1">
    <location>
        <begin position="55"/>
        <end position="74"/>
    </location>
</feature>
<feature type="signal peptide" evidence="2">
    <location>
        <begin position="1"/>
        <end position="22"/>
    </location>
</feature>
<evidence type="ECO:0000313" key="3">
    <source>
        <dbReference type="EMBL" id="KAE8922515.1"/>
    </source>
</evidence>
<gene>
    <name evidence="3" type="ORF">PF009_g27223</name>
</gene>